<keyword evidence="2" id="KW-1185">Reference proteome</keyword>
<accession>A0A076F822</accession>
<proteinExistence type="predicted"/>
<reference evidence="2" key="1">
    <citation type="journal article" date="2014" name="Genome Announc.">
        <title>Complete Genome Sequence of Campylobacter iguaniorum Strain 1485ET, Isolated from a Bearded Dragon (Pogona vitticeps).</title>
        <authorList>
            <person name="Gilbert M.J."/>
            <person name="Miller W.G."/>
            <person name="Yee E."/>
            <person name="Kik M."/>
            <person name="Wagenaar J.A."/>
            <person name="Duim B."/>
        </authorList>
    </citation>
    <scope>NUCLEOTIDE SEQUENCE [LARGE SCALE GENOMIC DNA]</scope>
    <source>
        <strain evidence="2">1485E</strain>
    </source>
</reference>
<dbReference type="EMBL" id="CP009043">
    <property type="protein sequence ID" value="AII14340.1"/>
    <property type="molecule type" value="Genomic_DNA"/>
</dbReference>
<dbReference type="Pfam" id="PF04328">
    <property type="entry name" value="Sel_put"/>
    <property type="match status" value="1"/>
</dbReference>
<protein>
    <recommendedName>
        <fullName evidence="3">DUF466 domain protein</fullName>
    </recommendedName>
</protein>
<dbReference type="InterPro" id="IPR007423">
    <property type="entry name" value="Sel_put"/>
</dbReference>
<gene>
    <name evidence="1" type="ORF">CIG1485E_0474</name>
</gene>
<organism evidence="1 2">
    <name type="scientific">Campylobacter iguaniorum</name>
    <dbReference type="NCBI Taxonomy" id="1244531"/>
    <lineage>
        <taxon>Bacteria</taxon>
        <taxon>Pseudomonadati</taxon>
        <taxon>Campylobacterota</taxon>
        <taxon>Epsilonproteobacteria</taxon>
        <taxon>Campylobacterales</taxon>
        <taxon>Campylobacteraceae</taxon>
        <taxon>Campylobacter</taxon>
    </lineage>
</organism>
<dbReference type="Proteomes" id="UP000028486">
    <property type="component" value="Chromosome"/>
</dbReference>
<dbReference type="HOGENOM" id="CLU_171734_1_1_7"/>
<sequence>MKLFAKLQKVWQAYEKLDEALYPLIGLRKYDTYLEHFKKHHPGEKPLSRAEFFRESQDAKAKNVKC</sequence>
<dbReference type="PANTHER" id="PTHR38453">
    <property type="entry name" value="CYTOPLASMIC PROTEIN-RELATED"/>
    <property type="match status" value="1"/>
</dbReference>
<dbReference type="KEGG" id="caj:CIG1485E_0474"/>
<dbReference type="AlphaFoldDB" id="A0A076F822"/>
<dbReference type="OrthoDB" id="9814284at2"/>
<evidence type="ECO:0000313" key="1">
    <source>
        <dbReference type="EMBL" id="AII14340.1"/>
    </source>
</evidence>
<dbReference type="PATRIC" id="fig|1244531.5.peg.485"/>
<dbReference type="PANTHER" id="PTHR38453:SF1">
    <property type="entry name" value="CYTOPLASMIC PROTEIN"/>
    <property type="match status" value="1"/>
</dbReference>
<evidence type="ECO:0000313" key="2">
    <source>
        <dbReference type="Proteomes" id="UP000028486"/>
    </source>
</evidence>
<dbReference type="STRING" id="1244531.CIG2463D_0475"/>
<dbReference type="NCBIfam" id="NF033934">
    <property type="entry name" value="KCU-star"/>
    <property type="match status" value="1"/>
</dbReference>
<evidence type="ECO:0008006" key="3">
    <source>
        <dbReference type="Google" id="ProtNLM"/>
    </source>
</evidence>
<dbReference type="RefSeq" id="WP_038453318.1">
    <property type="nucleotide sequence ID" value="NZ_CP009043.1"/>
</dbReference>
<name>A0A076F822_9BACT</name>